<dbReference type="SMART" id="SM00320">
    <property type="entry name" value="WD40"/>
    <property type="match status" value="2"/>
</dbReference>
<dbReference type="InterPro" id="IPR001680">
    <property type="entry name" value="WD40_rpt"/>
</dbReference>
<proteinExistence type="inferred from homology"/>
<name>A0AAD3CLX9_9STRA</name>
<reference evidence="4 5" key="1">
    <citation type="journal article" date="2021" name="Sci. Rep.">
        <title>The genome of the diatom Chaetoceros tenuissimus carries an ancient integrated fragment of an extant virus.</title>
        <authorList>
            <person name="Hongo Y."/>
            <person name="Kimura K."/>
            <person name="Takaki Y."/>
            <person name="Yoshida Y."/>
            <person name="Baba S."/>
            <person name="Kobayashi G."/>
            <person name="Nagasaki K."/>
            <person name="Hano T."/>
            <person name="Tomaru Y."/>
        </authorList>
    </citation>
    <scope>NUCLEOTIDE SEQUENCE [LARGE SCALE GENOMIC DNA]</scope>
    <source>
        <strain evidence="4 5">NIES-3715</strain>
    </source>
</reference>
<dbReference type="AlphaFoldDB" id="A0AAD3CLX9"/>
<dbReference type="InterPro" id="IPR036322">
    <property type="entry name" value="WD40_repeat_dom_sf"/>
</dbReference>
<evidence type="ECO:0000313" key="5">
    <source>
        <dbReference type="Proteomes" id="UP001054902"/>
    </source>
</evidence>
<dbReference type="PANTHER" id="PTHR11227">
    <property type="entry name" value="WD-REPEAT PROTEIN INTERACTING WITH PHOSPHOINOSIDES WIPI -RELATED"/>
    <property type="match status" value="1"/>
</dbReference>
<dbReference type="GO" id="GO:0005737">
    <property type="term" value="C:cytoplasm"/>
    <property type="evidence" value="ECO:0007669"/>
    <property type="project" value="UniProtKB-ARBA"/>
</dbReference>
<dbReference type="EMBL" id="BLLK01000022">
    <property type="protein sequence ID" value="GFH47286.1"/>
    <property type="molecule type" value="Genomic_DNA"/>
</dbReference>
<evidence type="ECO:0000256" key="2">
    <source>
        <dbReference type="ARBA" id="ARBA00022737"/>
    </source>
</evidence>
<evidence type="ECO:0000256" key="3">
    <source>
        <dbReference type="ARBA" id="ARBA00025740"/>
    </source>
</evidence>
<comment type="similarity">
    <text evidence="3">Belongs to the WD repeat PROPPIN family.</text>
</comment>
<sequence>MNDLIYDDDSVAISDDDQSFKSALESPAIYESFMTYSVCVPKNNVEVGDDEAFQIEFDSNHSDFEDAMSNHNEEANDGLIVGHAQKNNLNEIDTYQNSVANMNQKEIDGNDLMDPRPTITTSVPESPISVLGVQSYDSSQQSSTRSAIRKKPVMKSMTFNQDSDCIAIATTHGFKIRTIDNENDQNNGSRHKAHVHSLPVKGGIICLQLLHRTSLLAIVKNKSPRTLSLVHAKNGIVIKELSFTSAIRRVEMNRSCLVVLTAYGELQIFTIQQKSNTSVDPRHDDVVFLTKINILHESESARMMTADGALLQGSFYDLSPRVVDGCSWLITKSSDGLGHVSVYKITCGDEIQEPTISCIHKFQAHNHGICKIAVSGGAHKLNEMLFATSSLQGTVIRVFSVTTGQKLYELQRGSSSCVIHSLAFNRERNILAVSGSKGTIHLFHLNEENMIDENDNSTSKRTGITTKIKRMLYKSESDVNRPVKSFVRIRLRGENSKKSNSITFLRGSNENDLCEENLAVCLQGGMLLQFGVTKNGHKRPTFVEDLMVEDEV</sequence>
<protein>
    <submittedName>
        <fullName evidence="4">Uncharacterized protein</fullName>
    </submittedName>
</protein>
<keyword evidence="2" id="KW-0677">Repeat</keyword>
<accession>A0AAD3CLX9</accession>
<dbReference type="Gene3D" id="2.130.10.10">
    <property type="entry name" value="YVTN repeat-like/Quinoprotein amine dehydrogenase"/>
    <property type="match status" value="1"/>
</dbReference>
<evidence type="ECO:0000313" key="4">
    <source>
        <dbReference type="EMBL" id="GFH47286.1"/>
    </source>
</evidence>
<dbReference type="InterPro" id="IPR015943">
    <property type="entry name" value="WD40/YVTN_repeat-like_dom_sf"/>
</dbReference>
<gene>
    <name evidence="4" type="ORF">CTEN210_03761</name>
</gene>
<keyword evidence="1" id="KW-0853">WD repeat</keyword>
<keyword evidence="5" id="KW-1185">Reference proteome</keyword>
<dbReference type="Pfam" id="PF21032">
    <property type="entry name" value="PROPPIN"/>
    <property type="match status" value="1"/>
</dbReference>
<dbReference type="SUPFAM" id="SSF50978">
    <property type="entry name" value="WD40 repeat-like"/>
    <property type="match status" value="1"/>
</dbReference>
<comment type="caution">
    <text evidence="4">The sequence shown here is derived from an EMBL/GenBank/DDBJ whole genome shotgun (WGS) entry which is preliminary data.</text>
</comment>
<evidence type="ECO:0000256" key="1">
    <source>
        <dbReference type="ARBA" id="ARBA00022574"/>
    </source>
</evidence>
<dbReference type="Proteomes" id="UP001054902">
    <property type="component" value="Unassembled WGS sequence"/>
</dbReference>
<dbReference type="InterPro" id="IPR048720">
    <property type="entry name" value="PROPPIN"/>
</dbReference>
<organism evidence="4 5">
    <name type="scientific">Chaetoceros tenuissimus</name>
    <dbReference type="NCBI Taxonomy" id="426638"/>
    <lineage>
        <taxon>Eukaryota</taxon>
        <taxon>Sar</taxon>
        <taxon>Stramenopiles</taxon>
        <taxon>Ochrophyta</taxon>
        <taxon>Bacillariophyta</taxon>
        <taxon>Coscinodiscophyceae</taxon>
        <taxon>Chaetocerotophycidae</taxon>
        <taxon>Chaetocerotales</taxon>
        <taxon>Chaetocerotaceae</taxon>
        <taxon>Chaetoceros</taxon>
    </lineage>
</organism>